<keyword evidence="8" id="KW-0449">Lipoprotein</keyword>
<dbReference type="PRINTS" id="PR01349">
    <property type="entry name" value="WNTPROTEIN"/>
</dbReference>
<name>T1E100_9PLAT</name>
<dbReference type="PANTHER" id="PTHR12027">
    <property type="entry name" value="WNT RELATED"/>
    <property type="match status" value="1"/>
</dbReference>
<keyword evidence="5" id="KW-0272">Extracellular matrix</keyword>
<keyword evidence="4" id="KW-0964">Secreted</keyword>
<sequence length="386" mass="44440">MNFNFAMLGKIVLISFIIKNNTCIRWLGLGKLMRVHEQEMDGFTQAECDDAKSIEILRGRHYKFCVHQKHRFAMHAVYMASKAASFYCMRTFKDRRWNCKSIEDLPKLSAELTLGTQEQAIVHAFSSAAILFEISRRCSQSKLRHCPCGRDNLQNKPSGDSQSGTFYHSSCTDNVEMGMEYAKKFLGYERMKRNKKENILKQINYAKTTKERKVFLKRINGHNYAAGLEIMKRSWKSKCKCHGVSGSCTNQVCFRQLRRLDDDILLMKLKNQYLAAKYVTAERNGILYTDPKNKIGLEDTELAFMEHSSDYCDPEPKVGSVGTVNRQCEIKNVTTADTNHCNIMCCGRGFRNTIEQETIQCKCNLDQNFNVKCKLCTVIKENKFCL</sequence>
<protein>
    <recommendedName>
        <fullName evidence="9">Protein Wnt</fullName>
    </recommendedName>
</protein>
<evidence type="ECO:0000256" key="6">
    <source>
        <dbReference type="ARBA" id="ARBA00022687"/>
    </source>
</evidence>
<organism evidence="10">
    <name type="scientific">Dendrocoelum lacteum</name>
    <dbReference type="NCBI Taxonomy" id="27895"/>
    <lineage>
        <taxon>Eukaryota</taxon>
        <taxon>Metazoa</taxon>
        <taxon>Spiralia</taxon>
        <taxon>Lophotrochozoa</taxon>
        <taxon>Platyhelminthes</taxon>
        <taxon>Rhabditophora</taxon>
        <taxon>Seriata</taxon>
        <taxon>Tricladida</taxon>
        <taxon>Continenticola</taxon>
        <taxon>Planarioidea</taxon>
        <taxon>Dendrocoelidae</taxon>
        <taxon>Dendrocoelum</taxon>
    </lineage>
</organism>
<evidence type="ECO:0000256" key="5">
    <source>
        <dbReference type="ARBA" id="ARBA00022530"/>
    </source>
</evidence>
<dbReference type="GO" id="GO:0005109">
    <property type="term" value="F:frizzled binding"/>
    <property type="evidence" value="ECO:0007669"/>
    <property type="project" value="TreeGrafter"/>
</dbReference>
<evidence type="ECO:0000256" key="1">
    <source>
        <dbReference type="ARBA" id="ARBA00004498"/>
    </source>
</evidence>
<evidence type="ECO:0000256" key="8">
    <source>
        <dbReference type="ARBA" id="ARBA00023288"/>
    </source>
</evidence>
<comment type="similarity">
    <text evidence="2 9">Belongs to the Wnt family.</text>
</comment>
<dbReference type="Gene3D" id="3.30.2460.20">
    <property type="match status" value="1"/>
</dbReference>
<dbReference type="GO" id="GO:0030182">
    <property type="term" value="P:neuron differentiation"/>
    <property type="evidence" value="ECO:0007669"/>
    <property type="project" value="TreeGrafter"/>
</dbReference>
<dbReference type="PANTHER" id="PTHR12027:SF102">
    <property type="entry name" value="PROTEIN WNT"/>
    <property type="match status" value="1"/>
</dbReference>
<dbReference type="PROSITE" id="PS00246">
    <property type="entry name" value="WNT1"/>
    <property type="match status" value="1"/>
</dbReference>
<dbReference type="AlphaFoldDB" id="T1E100"/>
<dbReference type="GO" id="GO:0060070">
    <property type="term" value="P:canonical Wnt signaling pathway"/>
    <property type="evidence" value="ECO:0007669"/>
    <property type="project" value="TreeGrafter"/>
</dbReference>
<keyword evidence="7" id="KW-1015">Disulfide bond</keyword>
<dbReference type="GO" id="GO:0005615">
    <property type="term" value="C:extracellular space"/>
    <property type="evidence" value="ECO:0007669"/>
    <property type="project" value="TreeGrafter"/>
</dbReference>
<comment type="function">
    <text evidence="9">Ligand for members of the frizzled family of seven transmembrane receptors.</text>
</comment>
<evidence type="ECO:0000256" key="2">
    <source>
        <dbReference type="ARBA" id="ARBA00005683"/>
    </source>
</evidence>
<dbReference type="InterPro" id="IPR018161">
    <property type="entry name" value="Wnt_CS"/>
</dbReference>
<dbReference type="SMART" id="SM00097">
    <property type="entry name" value="WNT1"/>
    <property type="match status" value="1"/>
</dbReference>
<dbReference type="InterPro" id="IPR043158">
    <property type="entry name" value="Wnt_C"/>
</dbReference>
<reference evidence="10" key="1">
    <citation type="submission" date="2013-06" db="EMBL/GenBank/DDBJ databases">
        <title>Reactivating head regrowth in a regeneration deficient planarian species.</title>
        <authorList>
            <person name="Liu S.-Y."/>
            <person name="Brandl H."/>
            <person name="Henry I."/>
            <person name="Rink J."/>
        </authorList>
    </citation>
    <scope>NUCLEOTIDE SEQUENCE</scope>
</reference>
<evidence type="ECO:0000256" key="9">
    <source>
        <dbReference type="RuleBase" id="RU003500"/>
    </source>
</evidence>
<dbReference type="GO" id="GO:0005125">
    <property type="term" value="F:cytokine activity"/>
    <property type="evidence" value="ECO:0007669"/>
    <property type="project" value="TreeGrafter"/>
</dbReference>
<keyword evidence="3 9" id="KW-0217">Developmental protein</keyword>
<dbReference type="GO" id="GO:0045165">
    <property type="term" value="P:cell fate commitment"/>
    <property type="evidence" value="ECO:0007669"/>
    <property type="project" value="TreeGrafter"/>
</dbReference>
<accession>T1E100</accession>
<evidence type="ECO:0000256" key="3">
    <source>
        <dbReference type="ARBA" id="ARBA00022473"/>
    </source>
</evidence>
<evidence type="ECO:0000256" key="7">
    <source>
        <dbReference type="ARBA" id="ARBA00023157"/>
    </source>
</evidence>
<evidence type="ECO:0000256" key="4">
    <source>
        <dbReference type="ARBA" id="ARBA00022525"/>
    </source>
</evidence>
<keyword evidence="6 9" id="KW-0879">Wnt signaling pathway</keyword>
<evidence type="ECO:0000313" key="10">
    <source>
        <dbReference type="EMBL" id="JAA92573.1"/>
    </source>
</evidence>
<dbReference type="Pfam" id="PF00110">
    <property type="entry name" value="wnt"/>
    <property type="match status" value="1"/>
</dbReference>
<proteinExistence type="evidence at transcript level"/>
<dbReference type="InterPro" id="IPR005817">
    <property type="entry name" value="Wnt"/>
</dbReference>
<dbReference type="EMBL" id="GAKU01000064">
    <property type="protein sequence ID" value="JAA92573.1"/>
    <property type="molecule type" value="mRNA"/>
</dbReference>
<comment type="subcellular location">
    <subcellularLocation>
        <location evidence="1 9">Secreted</location>
        <location evidence="1 9">Extracellular space</location>
        <location evidence="1 9">Extracellular matrix</location>
    </subcellularLocation>
</comment>